<dbReference type="PROSITE" id="PS50865">
    <property type="entry name" value="ZF_MYND_2"/>
    <property type="match status" value="1"/>
</dbReference>
<dbReference type="InterPro" id="IPR012677">
    <property type="entry name" value="Nucleotide-bd_a/b_plait_sf"/>
</dbReference>
<evidence type="ECO:0000256" key="3">
    <source>
        <dbReference type="ARBA" id="ARBA00022833"/>
    </source>
</evidence>
<evidence type="ECO:0000256" key="7">
    <source>
        <dbReference type="SAM" id="MobiDB-lite"/>
    </source>
</evidence>
<evidence type="ECO:0000256" key="1">
    <source>
        <dbReference type="ARBA" id="ARBA00022723"/>
    </source>
</evidence>
<feature type="domain" description="Tudor" evidence="9">
    <location>
        <begin position="973"/>
        <end position="1031"/>
    </location>
</feature>
<dbReference type="InterPro" id="IPR035979">
    <property type="entry name" value="RBD_domain_sf"/>
</dbReference>
<evidence type="ECO:0000256" key="4">
    <source>
        <dbReference type="ARBA" id="ARBA00022884"/>
    </source>
</evidence>
<name>A0AAV2P075_9HYME</name>
<proteinExistence type="predicted"/>
<evidence type="ECO:0000256" key="5">
    <source>
        <dbReference type="PROSITE-ProRule" id="PRU00134"/>
    </source>
</evidence>
<feature type="compositionally biased region" description="Basic and acidic residues" evidence="7">
    <location>
        <begin position="367"/>
        <end position="384"/>
    </location>
</feature>
<dbReference type="EMBL" id="OZ034829">
    <property type="protein sequence ID" value="CAL1685922.1"/>
    <property type="molecule type" value="Genomic_DNA"/>
</dbReference>
<sequence length="1310" mass="149400">MAYFDADMDAEQEPVFDKMETEYTIYVNSLPSELNEVAIREVFSQYGRITGMLYPHKATWAYITYKSYREAERAIRELNDKKPLYLKVALAREKSVIKEEELQKSYVSEASGGRPRAIDAVAEPPVPTRNDMKHQQGVGRGQALNAFHKHFASQMSDRCAENGSSPSSMIAQAPSVNEIEDPVNTNKLWTRGVMTVTGDGRRHVSLGRGYTLYEFPEQNPKIEEYITTVHERRHNGLYEYGEDKLKNGIQKCLVCSTKTTKHCERCNTYYCREACQRRDWPRHKVECERIPRLVEETVNDVSLLQINKDENQTKIPSMLNVTSKTIASNEVKLRRPNASNAMQADNSNSTNANANMHKSNGDINCSTDKDTNNQDRHLSIRRDANTNVSYTKTTDQPVLNAMNTKDFSKQNHLHRYNNTKEDTEKMRRNDGYSSTTSNFTNQNHNRHQNGAINKTSPNKERFDNNSSLRGRNYNSDRSQSYQRNELQNDRKSTACNNDKENSNRQGSNASNNNITMDDDLAFCKDMYLSKTEFTEIEISIPLSNNEYWAHKKQDSEARTNLMMELQDVARKSRNVQPIIGDIYAVLYETLWHRAMVISLNPVKVHFIDFGNDEILQKGAEIRDISDMTKIPNFARKIRLSPAASERYKNLKYGEKIFVRMLSMDAEKTIVVDVKEQSRNLSPHVENASSNNNAVEKIMQQETLKASNKSIKAPTIEVSSILDVFADLLKKFVEKGVSESDLGGFIQIHESAQENIYSGTFCQPNYTTEFEMLYTENNLQADCAKTQESAHYKPRVEDLICGEGKDGWCRGYILPSSTSSDLRITAIDEARILAVKKIVPCPEKYLNICAVGVICEVNHPNKLEVDIYQFTPIINEQSRKQEHLTVKLTKDSKFICEAVVKSWRSINMMKTINMIKSSAPALSEIKSGSKICFTSYRNHYQMFARSLDEESIEYYNNIMQRVAQCARTAPHLHNPPNNMQSVIAPFSDHNSYRAMVVKTQNDKAQIVYTDFGNVDEVDIKELQVLPENLALQRSCSAKINLKDVPSDISMNTEVDSFLRQLLGNETPLTCVYEGDLLKDGVYLTMPTGESINDKINKLLIPTWKKDHDDNTCYMINDVEVASLGQEGDTVKALVLHVPEEGGMKYYMSRYDMALYTHINEVMPKLLTEYCENTEYYIPRSQELCLALYQNMWYRAVCINPRKSYTTAEVIYIDYGNMESVEHKDIRLMPKDFLTPAAMADMCTVVNLAPVDAAGNYSPVVQKKIAELIPKNTEMIVKIKIVEVVSRESGEYNIELVDIKNTLIEEGLVPPS</sequence>
<evidence type="ECO:0000313" key="11">
    <source>
        <dbReference type="EMBL" id="CAL1685922.1"/>
    </source>
</evidence>
<feature type="domain" description="Tudor" evidence="9">
    <location>
        <begin position="1176"/>
        <end position="1234"/>
    </location>
</feature>
<dbReference type="GO" id="GO:0008270">
    <property type="term" value="F:zinc ion binding"/>
    <property type="evidence" value="ECO:0007669"/>
    <property type="project" value="UniProtKB-KW"/>
</dbReference>
<dbReference type="Gene3D" id="6.10.140.2220">
    <property type="match status" value="1"/>
</dbReference>
<dbReference type="InterPro" id="IPR002999">
    <property type="entry name" value="Tudor"/>
</dbReference>
<feature type="compositionally biased region" description="Basic and acidic residues" evidence="7">
    <location>
        <begin position="486"/>
        <end position="502"/>
    </location>
</feature>
<dbReference type="PROSITE" id="PS50102">
    <property type="entry name" value="RRM"/>
    <property type="match status" value="1"/>
</dbReference>
<dbReference type="SUPFAM" id="SSF63748">
    <property type="entry name" value="Tudor/PWWP/MBT"/>
    <property type="match status" value="3"/>
</dbReference>
<feature type="region of interest" description="Disordered" evidence="7">
    <location>
        <begin position="341"/>
        <end position="514"/>
    </location>
</feature>
<keyword evidence="2 5" id="KW-0863">Zinc-finger</keyword>
<dbReference type="Pfam" id="PF00076">
    <property type="entry name" value="RRM_1"/>
    <property type="match status" value="1"/>
</dbReference>
<feature type="compositionally biased region" description="Low complexity" evidence="7">
    <location>
        <begin position="346"/>
        <end position="355"/>
    </location>
</feature>
<evidence type="ECO:0000313" key="12">
    <source>
        <dbReference type="Proteomes" id="UP001497644"/>
    </source>
</evidence>
<dbReference type="SUPFAM" id="SSF54928">
    <property type="entry name" value="RNA-binding domain, RBD"/>
    <property type="match status" value="1"/>
</dbReference>
<feature type="compositionally biased region" description="Polar residues" evidence="7">
    <location>
        <begin position="431"/>
        <end position="456"/>
    </location>
</feature>
<feature type="compositionally biased region" description="Polar residues" evidence="7">
    <location>
        <begin position="356"/>
        <end position="366"/>
    </location>
</feature>
<dbReference type="Gene3D" id="3.30.70.330">
    <property type="match status" value="1"/>
</dbReference>
<feature type="compositionally biased region" description="Polar residues" evidence="7">
    <location>
        <begin position="464"/>
        <end position="485"/>
    </location>
</feature>
<feature type="compositionally biased region" description="Polar residues" evidence="7">
    <location>
        <begin position="503"/>
        <end position="514"/>
    </location>
</feature>
<keyword evidence="3" id="KW-0862">Zinc</keyword>
<organism evidence="11 12">
    <name type="scientific">Lasius platythorax</name>
    <dbReference type="NCBI Taxonomy" id="488582"/>
    <lineage>
        <taxon>Eukaryota</taxon>
        <taxon>Metazoa</taxon>
        <taxon>Ecdysozoa</taxon>
        <taxon>Arthropoda</taxon>
        <taxon>Hexapoda</taxon>
        <taxon>Insecta</taxon>
        <taxon>Pterygota</taxon>
        <taxon>Neoptera</taxon>
        <taxon>Endopterygota</taxon>
        <taxon>Hymenoptera</taxon>
        <taxon>Apocrita</taxon>
        <taxon>Aculeata</taxon>
        <taxon>Formicoidea</taxon>
        <taxon>Formicidae</taxon>
        <taxon>Formicinae</taxon>
        <taxon>Lasius</taxon>
        <taxon>Lasius</taxon>
    </lineage>
</organism>
<dbReference type="Pfam" id="PF01753">
    <property type="entry name" value="zf-MYND"/>
    <property type="match status" value="1"/>
</dbReference>
<feature type="domain" description="RRM" evidence="8">
    <location>
        <begin position="23"/>
        <end position="93"/>
    </location>
</feature>
<dbReference type="PANTHER" id="PTHR22948:SF29">
    <property type="entry name" value="FI02030P-RELATED"/>
    <property type="match status" value="1"/>
</dbReference>
<dbReference type="PROSITE" id="PS50304">
    <property type="entry name" value="TUDOR"/>
    <property type="match status" value="2"/>
</dbReference>
<feature type="compositionally biased region" description="Basic and acidic residues" evidence="7">
    <location>
        <begin position="418"/>
        <end position="430"/>
    </location>
</feature>
<dbReference type="CDD" id="cd20379">
    <property type="entry name" value="Tudor_dTUD-like"/>
    <property type="match status" value="1"/>
</dbReference>
<evidence type="ECO:0008006" key="13">
    <source>
        <dbReference type="Google" id="ProtNLM"/>
    </source>
</evidence>
<keyword evidence="4 6" id="KW-0694">RNA-binding</keyword>
<feature type="compositionally biased region" description="Polar residues" evidence="7">
    <location>
        <begin position="385"/>
        <end position="405"/>
    </location>
</feature>
<keyword evidence="1" id="KW-0479">Metal-binding</keyword>
<dbReference type="SMART" id="SM00360">
    <property type="entry name" value="RRM"/>
    <property type="match status" value="1"/>
</dbReference>
<evidence type="ECO:0000259" key="10">
    <source>
        <dbReference type="PROSITE" id="PS50865"/>
    </source>
</evidence>
<evidence type="ECO:0000259" key="8">
    <source>
        <dbReference type="PROSITE" id="PS50102"/>
    </source>
</evidence>
<dbReference type="SUPFAM" id="SSF144232">
    <property type="entry name" value="HIT/MYND zinc finger-like"/>
    <property type="match status" value="1"/>
</dbReference>
<dbReference type="Pfam" id="PF00567">
    <property type="entry name" value="TUDOR"/>
    <property type="match status" value="3"/>
</dbReference>
<dbReference type="GO" id="GO:0003723">
    <property type="term" value="F:RNA binding"/>
    <property type="evidence" value="ECO:0007669"/>
    <property type="project" value="UniProtKB-UniRule"/>
</dbReference>
<protein>
    <recommendedName>
        <fullName evidence="13">Tudor domain-containing protein 1</fullName>
    </recommendedName>
</protein>
<dbReference type="SMART" id="SM00333">
    <property type="entry name" value="TUDOR"/>
    <property type="match status" value="3"/>
</dbReference>
<evidence type="ECO:0000256" key="2">
    <source>
        <dbReference type="ARBA" id="ARBA00022771"/>
    </source>
</evidence>
<reference evidence="11" key="1">
    <citation type="submission" date="2024-04" db="EMBL/GenBank/DDBJ databases">
        <authorList>
            <consortium name="Molecular Ecology Group"/>
        </authorList>
    </citation>
    <scope>NUCLEOTIDE SEQUENCE</scope>
</reference>
<dbReference type="CDD" id="cd00590">
    <property type="entry name" value="RRM_SF"/>
    <property type="match status" value="1"/>
</dbReference>
<dbReference type="InterPro" id="IPR002893">
    <property type="entry name" value="Znf_MYND"/>
</dbReference>
<dbReference type="InterPro" id="IPR050621">
    <property type="entry name" value="Tudor_domain_containing"/>
</dbReference>
<gene>
    <name evidence="11" type="ORF">LPLAT_LOCUS11322</name>
</gene>
<dbReference type="InterPro" id="IPR000504">
    <property type="entry name" value="RRM_dom"/>
</dbReference>
<dbReference type="Proteomes" id="UP001497644">
    <property type="component" value="Chromosome 6"/>
</dbReference>
<keyword evidence="12" id="KW-1185">Reference proteome</keyword>
<evidence type="ECO:0000259" key="9">
    <source>
        <dbReference type="PROSITE" id="PS50304"/>
    </source>
</evidence>
<accession>A0AAV2P075</accession>
<dbReference type="Gene3D" id="2.30.30.140">
    <property type="match status" value="3"/>
</dbReference>
<evidence type="ECO:0000256" key="6">
    <source>
        <dbReference type="PROSITE-ProRule" id="PRU00176"/>
    </source>
</evidence>
<feature type="domain" description="MYND-type" evidence="10">
    <location>
        <begin position="252"/>
        <end position="287"/>
    </location>
</feature>
<dbReference type="PANTHER" id="PTHR22948">
    <property type="entry name" value="TUDOR DOMAIN CONTAINING PROTEIN"/>
    <property type="match status" value="1"/>
</dbReference>